<evidence type="ECO:0000313" key="2">
    <source>
        <dbReference type="EMBL" id="KAG8099587.1"/>
    </source>
</evidence>
<dbReference type="EMBL" id="JAAALK010000079">
    <property type="protein sequence ID" value="KAG8099587.1"/>
    <property type="molecule type" value="Genomic_DNA"/>
</dbReference>
<organism evidence="2 3">
    <name type="scientific">Zizania palustris</name>
    <name type="common">Northern wild rice</name>
    <dbReference type="NCBI Taxonomy" id="103762"/>
    <lineage>
        <taxon>Eukaryota</taxon>
        <taxon>Viridiplantae</taxon>
        <taxon>Streptophyta</taxon>
        <taxon>Embryophyta</taxon>
        <taxon>Tracheophyta</taxon>
        <taxon>Spermatophyta</taxon>
        <taxon>Magnoliopsida</taxon>
        <taxon>Liliopsida</taxon>
        <taxon>Poales</taxon>
        <taxon>Poaceae</taxon>
        <taxon>BOP clade</taxon>
        <taxon>Oryzoideae</taxon>
        <taxon>Oryzeae</taxon>
        <taxon>Zizaniinae</taxon>
        <taxon>Zizania</taxon>
    </lineage>
</organism>
<dbReference type="OrthoDB" id="442921at2759"/>
<dbReference type="PANTHER" id="PTHR10562">
    <property type="entry name" value="SMALL UBIQUITIN-RELATED MODIFIER"/>
    <property type="match status" value="1"/>
</dbReference>
<evidence type="ECO:0000313" key="3">
    <source>
        <dbReference type="Proteomes" id="UP000729402"/>
    </source>
</evidence>
<proteinExistence type="predicted"/>
<dbReference type="Proteomes" id="UP000729402">
    <property type="component" value="Unassembled WGS sequence"/>
</dbReference>
<name>A0A8J5X128_ZIZPA</name>
<dbReference type="InterPro" id="IPR022617">
    <property type="entry name" value="Rad60/SUMO-like_dom"/>
</dbReference>
<comment type="caution">
    <text evidence="2">The sequence shown here is derived from an EMBL/GenBank/DDBJ whole genome shotgun (WGS) entry which is preliminary data.</text>
</comment>
<dbReference type="Pfam" id="PF11976">
    <property type="entry name" value="Rad60-SLD"/>
    <property type="match status" value="1"/>
</dbReference>
<sequence length="414" mass="47303">MSLLPEIKPDTFITLSVKDGDGVRITRTMRSTDMLCDLTDFYLAMVSADGNCACDDGVFMYYGRMLRGKNTPTDYEMEDGDEITFFPFTTNVGSVFVTLTIKFFDDGCSFTSTMRRTNRLQDLIDYFYAMFPAERKGDFMYYGVQIEGEMTPSDYFMKDGDEITFLPVSKPSVFVTLKIKGDDRCSFTRTVRTTDRLQDLIDIYNAMVPAGAAKNGDFMYNGSLVDGEKSPSDYDMEDGDEIAFIPISKRGVFVTLKIKCDDGCIVTRTMRRTDKLQVLIDFYDAMVPGDANYGFFMYNRRQVDVQKTPRDYMMEDGDLVVLCHHGSFVTVNVAGPDNFKHRHTLRWTDELQDLFELCSFMVISHSQGPYRQLRYMPLQAQIGEVFSFAPGWFAAGRGVLATVHRSVVRRRRHD</sequence>
<evidence type="ECO:0000259" key="1">
    <source>
        <dbReference type="Pfam" id="PF11976"/>
    </source>
</evidence>
<gene>
    <name evidence="2" type="ORF">GUJ93_ZPchr0013g34602</name>
</gene>
<accession>A0A8J5X128</accession>
<reference evidence="2" key="2">
    <citation type="submission" date="2021-02" db="EMBL/GenBank/DDBJ databases">
        <authorList>
            <person name="Kimball J.A."/>
            <person name="Haas M.W."/>
            <person name="Macchietto M."/>
            <person name="Kono T."/>
            <person name="Duquette J."/>
            <person name="Shao M."/>
        </authorList>
    </citation>
    <scope>NUCLEOTIDE SEQUENCE</scope>
    <source>
        <tissue evidence="2">Fresh leaf tissue</tissue>
    </source>
</reference>
<feature type="domain" description="Rad60/SUMO-like" evidence="1">
    <location>
        <begin position="176"/>
        <end position="242"/>
    </location>
</feature>
<dbReference type="AlphaFoldDB" id="A0A8J5X128"/>
<dbReference type="CDD" id="cd01763">
    <property type="entry name" value="Ubl_SUMO_like"/>
    <property type="match status" value="2"/>
</dbReference>
<reference evidence="2" key="1">
    <citation type="journal article" date="2021" name="bioRxiv">
        <title>Whole Genome Assembly and Annotation of Northern Wild Rice, Zizania palustris L., Supports a Whole Genome Duplication in the Zizania Genus.</title>
        <authorList>
            <person name="Haas M."/>
            <person name="Kono T."/>
            <person name="Macchietto M."/>
            <person name="Millas R."/>
            <person name="McGilp L."/>
            <person name="Shao M."/>
            <person name="Duquette J."/>
            <person name="Hirsch C.N."/>
            <person name="Kimball J."/>
        </authorList>
    </citation>
    <scope>NUCLEOTIDE SEQUENCE</scope>
    <source>
        <tissue evidence="2">Fresh leaf tissue</tissue>
    </source>
</reference>
<keyword evidence="3" id="KW-1185">Reference proteome</keyword>
<protein>
    <recommendedName>
        <fullName evidence="1">Rad60/SUMO-like domain-containing protein</fullName>
    </recommendedName>
</protein>